<organism evidence="2 3">
    <name type="scientific">Rotaria socialis</name>
    <dbReference type="NCBI Taxonomy" id="392032"/>
    <lineage>
        <taxon>Eukaryota</taxon>
        <taxon>Metazoa</taxon>
        <taxon>Spiralia</taxon>
        <taxon>Gnathifera</taxon>
        <taxon>Rotifera</taxon>
        <taxon>Eurotatoria</taxon>
        <taxon>Bdelloidea</taxon>
        <taxon>Philodinida</taxon>
        <taxon>Philodinidae</taxon>
        <taxon>Rotaria</taxon>
    </lineage>
</organism>
<dbReference type="EMBL" id="CAJOBR010099079">
    <property type="protein sequence ID" value="CAF5150579.1"/>
    <property type="molecule type" value="Genomic_DNA"/>
</dbReference>
<sequence length="70" mass="8045">TDIMLTYRPSHTSVSSKINSKTFDFNFLYEPYPQQQQQQQQETTIHVSTSISESITSPENQQTPTVLSHI</sequence>
<reference evidence="2" key="1">
    <citation type="submission" date="2021-02" db="EMBL/GenBank/DDBJ databases">
        <authorList>
            <person name="Nowell W R."/>
        </authorList>
    </citation>
    <scope>NUCLEOTIDE SEQUENCE</scope>
</reference>
<evidence type="ECO:0000256" key="1">
    <source>
        <dbReference type="SAM" id="MobiDB-lite"/>
    </source>
</evidence>
<comment type="caution">
    <text evidence="2">The sequence shown here is derived from an EMBL/GenBank/DDBJ whole genome shotgun (WGS) entry which is preliminary data.</text>
</comment>
<proteinExistence type="predicted"/>
<feature type="compositionally biased region" description="Low complexity" evidence="1">
    <location>
        <begin position="34"/>
        <end position="59"/>
    </location>
</feature>
<accession>A0A822GIG1</accession>
<dbReference type="AlphaFoldDB" id="A0A822GIG1"/>
<dbReference type="Proteomes" id="UP000663848">
    <property type="component" value="Unassembled WGS sequence"/>
</dbReference>
<protein>
    <submittedName>
        <fullName evidence="2">Uncharacterized protein</fullName>
    </submittedName>
</protein>
<gene>
    <name evidence="2" type="ORF">QYT958_LOCUS48500</name>
</gene>
<feature type="region of interest" description="Disordered" evidence="1">
    <location>
        <begin position="34"/>
        <end position="70"/>
    </location>
</feature>
<evidence type="ECO:0000313" key="2">
    <source>
        <dbReference type="EMBL" id="CAF5150579.1"/>
    </source>
</evidence>
<feature type="compositionally biased region" description="Polar residues" evidence="1">
    <location>
        <begin position="60"/>
        <end position="70"/>
    </location>
</feature>
<feature type="non-terminal residue" evidence="2">
    <location>
        <position position="1"/>
    </location>
</feature>
<name>A0A822GIG1_9BILA</name>
<evidence type="ECO:0000313" key="3">
    <source>
        <dbReference type="Proteomes" id="UP000663848"/>
    </source>
</evidence>